<evidence type="ECO:0000256" key="4">
    <source>
        <dbReference type="ARBA" id="ARBA00022801"/>
    </source>
</evidence>
<dbReference type="EMBL" id="JACJKY010000007">
    <property type="protein sequence ID" value="MBM6920723.1"/>
    <property type="molecule type" value="Genomic_DNA"/>
</dbReference>
<keyword evidence="10" id="KW-1185">Reference proteome</keyword>
<reference evidence="9" key="2">
    <citation type="journal article" date="2021" name="Sci. Rep.">
        <title>The distribution of antibiotic resistance genes in chicken gut microbiota commensals.</title>
        <authorList>
            <person name="Juricova H."/>
            <person name="Matiasovicova J."/>
            <person name="Kubasova T."/>
            <person name="Cejkova D."/>
            <person name="Rychlik I."/>
        </authorList>
    </citation>
    <scope>NUCLEOTIDE SEQUENCE</scope>
    <source>
        <strain evidence="9">An559</strain>
    </source>
</reference>
<dbReference type="InterPro" id="IPR001405">
    <property type="entry name" value="UPF0758"/>
</dbReference>
<sequence length="229" mass="25820">MADAEKDLHGGHRKRVRHRFLNSGFDQFEDHQILEMLLFYALPRMDTNELAHRLINHFGSLSGVFDASVEELTSVKGVAENTAVLLKMIPPLARVYLTDKQQSHPVFDSPKKIGEYLVDRFVGRTNETVLLLCMDSSLRLLSCELIAEGNNTSAHVDMKKVVERAIRRNASCVILAHNHPRGLALPSNEDILLTREAKRTLSALEITLLDHVIVADGLWFSIAQKYPEL</sequence>
<keyword evidence="6" id="KW-0482">Metalloprotease</keyword>
<dbReference type="NCBIfam" id="TIGR00608">
    <property type="entry name" value="radc"/>
    <property type="match status" value="1"/>
</dbReference>
<organism evidence="9 10">
    <name type="scientific">Merdimmobilis hominis</name>
    <dbReference type="NCBI Taxonomy" id="2897707"/>
    <lineage>
        <taxon>Bacteria</taxon>
        <taxon>Bacillati</taxon>
        <taxon>Bacillota</taxon>
        <taxon>Clostridia</taxon>
        <taxon>Eubacteriales</taxon>
        <taxon>Oscillospiraceae</taxon>
        <taxon>Merdimmobilis</taxon>
    </lineage>
</organism>
<reference evidence="9" key="1">
    <citation type="submission" date="2020-08" db="EMBL/GenBank/DDBJ databases">
        <authorList>
            <person name="Cejkova D."/>
            <person name="Kubasova T."/>
            <person name="Jahodarova E."/>
            <person name="Rychlik I."/>
        </authorList>
    </citation>
    <scope>NUCLEOTIDE SEQUENCE</scope>
    <source>
        <strain evidence="9">An559</strain>
    </source>
</reference>
<keyword evidence="4" id="KW-0378">Hydrolase</keyword>
<name>A0A938X665_9FIRM</name>
<dbReference type="InterPro" id="IPR025657">
    <property type="entry name" value="RadC_JAB"/>
</dbReference>
<evidence type="ECO:0000256" key="2">
    <source>
        <dbReference type="ARBA" id="ARBA00022670"/>
    </source>
</evidence>
<protein>
    <submittedName>
        <fullName evidence="9">DNA repair protein RadC</fullName>
    </submittedName>
</protein>
<dbReference type="AlphaFoldDB" id="A0A938X665"/>
<evidence type="ECO:0000313" key="10">
    <source>
        <dbReference type="Proteomes" id="UP000774750"/>
    </source>
</evidence>
<dbReference type="RefSeq" id="WP_204445904.1">
    <property type="nucleotide sequence ID" value="NZ_JACJKY010000007.1"/>
</dbReference>
<keyword evidence="5" id="KW-0862">Zinc</keyword>
<dbReference type="PROSITE" id="PS50249">
    <property type="entry name" value="MPN"/>
    <property type="match status" value="1"/>
</dbReference>
<evidence type="ECO:0000256" key="6">
    <source>
        <dbReference type="ARBA" id="ARBA00023049"/>
    </source>
</evidence>
<gene>
    <name evidence="9" type="primary">radC</name>
    <name evidence="9" type="ORF">H6A12_06100</name>
</gene>
<dbReference type="Gene3D" id="1.10.150.20">
    <property type="entry name" value="5' to 3' exonuclease, C-terminal subdomain"/>
    <property type="match status" value="1"/>
</dbReference>
<dbReference type="Proteomes" id="UP000774750">
    <property type="component" value="Unassembled WGS sequence"/>
</dbReference>
<dbReference type="InterPro" id="IPR046778">
    <property type="entry name" value="UPF0758_N"/>
</dbReference>
<comment type="similarity">
    <text evidence="1 7">Belongs to the UPF0758 family.</text>
</comment>
<dbReference type="Pfam" id="PF04002">
    <property type="entry name" value="RadC"/>
    <property type="match status" value="1"/>
</dbReference>
<dbReference type="InterPro" id="IPR010994">
    <property type="entry name" value="RuvA_2-like"/>
</dbReference>
<evidence type="ECO:0000256" key="3">
    <source>
        <dbReference type="ARBA" id="ARBA00022723"/>
    </source>
</evidence>
<dbReference type="PANTHER" id="PTHR30471">
    <property type="entry name" value="DNA REPAIR PROTEIN RADC"/>
    <property type="match status" value="1"/>
</dbReference>
<evidence type="ECO:0000256" key="5">
    <source>
        <dbReference type="ARBA" id="ARBA00022833"/>
    </source>
</evidence>
<evidence type="ECO:0000256" key="1">
    <source>
        <dbReference type="ARBA" id="ARBA00010243"/>
    </source>
</evidence>
<evidence type="ECO:0000259" key="8">
    <source>
        <dbReference type="PROSITE" id="PS50249"/>
    </source>
</evidence>
<dbReference type="GO" id="GO:0008237">
    <property type="term" value="F:metallopeptidase activity"/>
    <property type="evidence" value="ECO:0007669"/>
    <property type="project" value="UniProtKB-KW"/>
</dbReference>
<evidence type="ECO:0000313" key="9">
    <source>
        <dbReference type="EMBL" id="MBM6920723.1"/>
    </source>
</evidence>
<accession>A0A938X665</accession>
<dbReference type="SUPFAM" id="SSF47781">
    <property type="entry name" value="RuvA domain 2-like"/>
    <property type="match status" value="1"/>
</dbReference>
<dbReference type="Gene3D" id="3.40.140.10">
    <property type="entry name" value="Cytidine Deaminase, domain 2"/>
    <property type="match status" value="1"/>
</dbReference>
<comment type="caution">
    <text evidence="9">The sequence shown here is derived from an EMBL/GenBank/DDBJ whole genome shotgun (WGS) entry which is preliminary data.</text>
</comment>
<dbReference type="GO" id="GO:0046872">
    <property type="term" value="F:metal ion binding"/>
    <property type="evidence" value="ECO:0007669"/>
    <property type="project" value="UniProtKB-KW"/>
</dbReference>
<keyword evidence="3" id="KW-0479">Metal-binding</keyword>
<evidence type="ECO:0000256" key="7">
    <source>
        <dbReference type="RuleBase" id="RU003797"/>
    </source>
</evidence>
<dbReference type="InterPro" id="IPR037518">
    <property type="entry name" value="MPN"/>
</dbReference>
<dbReference type="CDD" id="cd08071">
    <property type="entry name" value="MPN_DUF2466"/>
    <property type="match status" value="1"/>
</dbReference>
<dbReference type="Pfam" id="PF20582">
    <property type="entry name" value="UPF0758_N"/>
    <property type="match status" value="1"/>
</dbReference>
<dbReference type="SUPFAM" id="SSF102712">
    <property type="entry name" value="JAB1/MPN domain"/>
    <property type="match status" value="1"/>
</dbReference>
<feature type="domain" description="MPN" evidence="8">
    <location>
        <begin position="106"/>
        <end position="228"/>
    </location>
</feature>
<dbReference type="PANTHER" id="PTHR30471:SF3">
    <property type="entry name" value="UPF0758 PROTEIN YEES-RELATED"/>
    <property type="match status" value="1"/>
</dbReference>
<dbReference type="GO" id="GO:0006508">
    <property type="term" value="P:proteolysis"/>
    <property type="evidence" value="ECO:0007669"/>
    <property type="project" value="UniProtKB-KW"/>
</dbReference>
<keyword evidence="2" id="KW-0645">Protease</keyword>
<proteinExistence type="inferred from homology"/>